<dbReference type="Pfam" id="PF13432">
    <property type="entry name" value="TPR_16"/>
    <property type="match status" value="3"/>
</dbReference>
<dbReference type="PROSITE" id="PS50005">
    <property type="entry name" value="TPR"/>
    <property type="match status" value="2"/>
</dbReference>
<proteinExistence type="predicted"/>
<accession>A0A934Q0T0</accession>
<dbReference type="Gene3D" id="1.25.40.10">
    <property type="entry name" value="Tetratricopeptide repeat domain"/>
    <property type="match status" value="2"/>
</dbReference>
<dbReference type="Pfam" id="PF01075">
    <property type="entry name" value="Glyco_transf_9"/>
    <property type="match status" value="1"/>
</dbReference>
<dbReference type="InterPro" id="IPR019734">
    <property type="entry name" value="TPR_rpt"/>
</dbReference>
<dbReference type="GO" id="GO:0016757">
    <property type="term" value="F:glycosyltransferase activity"/>
    <property type="evidence" value="ECO:0007669"/>
    <property type="project" value="InterPro"/>
</dbReference>
<protein>
    <submittedName>
        <fullName evidence="2">Tetratricopeptide repeat protein</fullName>
    </submittedName>
</protein>
<dbReference type="Gene3D" id="3.40.50.2000">
    <property type="entry name" value="Glycogen Phosphorylase B"/>
    <property type="match status" value="1"/>
</dbReference>
<dbReference type="SUPFAM" id="SSF53756">
    <property type="entry name" value="UDP-Glycosyltransferase/glycogen phosphorylase"/>
    <property type="match status" value="1"/>
</dbReference>
<evidence type="ECO:0000313" key="3">
    <source>
        <dbReference type="Proteomes" id="UP000617041"/>
    </source>
</evidence>
<organism evidence="2 3">
    <name type="scientific">Ramlibacter algicola</name>
    <dbReference type="NCBI Taxonomy" id="2795217"/>
    <lineage>
        <taxon>Bacteria</taxon>
        <taxon>Pseudomonadati</taxon>
        <taxon>Pseudomonadota</taxon>
        <taxon>Betaproteobacteria</taxon>
        <taxon>Burkholderiales</taxon>
        <taxon>Comamonadaceae</taxon>
        <taxon>Ramlibacter</taxon>
    </lineage>
</organism>
<dbReference type="InterPro" id="IPR002201">
    <property type="entry name" value="Glyco_trans_9"/>
</dbReference>
<evidence type="ECO:0000256" key="1">
    <source>
        <dbReference type="PROSITE-ProRule" id="PRU00339"/>
    </source>
</evidence>
<reference evidence="2" key="1">
    <citation type="submission" date="2020-12" db="EMBL/GenBank/DDBJ databases">
        <title>Ramlibacter sp. nov., isolated from a freshwater alga, Cryptomonas.</title>
        <authorList>
            <person name="Kim H.M."/>
            <person name="Jeon C.O."/>
        </authorList>
    </citation>
    <scope>NUCLEOTIDE SEQUENCE</scope>
    <source>
        <strain evidence="2">CrO1</strain>
    </source>
</reference>
<dbReference type="SUPFAM" id="SSF48452">
    <property type="entry name" value="TPR-like"/>
    <property type="match status" value="1"/>
</dbReference>
<keyword evidence="1" id="KW-0802">TPR repeat</keyword>
<dbReference type="AlphaFoldDB" id="A0A934Q0T0"/>
<dbReference type="PANTHER" id="PTHR12558:SF13">
    <property type="entry name" value="CELL DIVISION CYCLE PROTEIN 27 HOMOLOG"/>
    <property type="match status" value="1"/>
</dbReference>
<comment type="caution">
    <text evidence="2">The sequence shown here is derived from an EMBL/GenBank/DDBJ whole genome shotgun (WGS) entry which is preliminary data.</text>
</comment>
<sequence>MPARGQALLQSGRWQDAAAAFRQALAQDPASLPARMGLAHAFAQGGDLPLATAWLSDACRIAPQRAEPLAALAEVLLRQQQFAQALPLYRRLHEEFAARDRATLLHLGYCHEQLGDVDAAIASYRAAIAREPSFFEAHVDLAGVLWRVEDFEGTLAHAQEAVRLAPQHPYALRILGMALLQLNRLDEAEVQLRRALAIQPDFALAQVDLAFTLLLAGKLQEGWSWYAKRWNDARMQRPAFHQAHREWSGPSQPLRGKRLLVYAEQGLGDVLQFARYIPGLQALGAQVSAVVPPELVPLLEASFEVPCVTRERSVEIDLHVALLDLPGRAGTTLESVPAAVPYLRAPLARRTAWREKLGERDGRLRVGIAWSGSPVQVNNRNRAMPLSVLQPLLTVPGVQWYSLQKGDASALNDVPLPDHVVDLTGQWRDFADSAAMLEQLDLVVTVDTSIAHLAGALGTPVWVMLPPNPDFRWLLEREDSPWYPTMRLFRRAHGEPRAAQVARVGDALRQRLPA</sequence>
<dbReference type="Proteomes" id="UP000617041">
    <property type="component" value="Unassembled WGS sequence"/>
</dbReference>
<keyword evidence="3" id="KW-1185">Reference proteome</keyword>
<feature type="repeat" description="TPR" evidence="1">
    <location>
        <begin position="101"/>
        <end position="134"/>
    </location>
</feature>
<dbReference type="SMART" id="SM00028">
    <property type="entry name" value="TPR"/>
    <property type="match status" value="6"/>
</dbReference>
<dbReference type="PANTHER" id="PTHR12558">
    <property type="entry name" value="CELL DIVISION CYCLE 16,23,27"/>
    <property type="match status" value="1"/>
</dbReference>
<evidence type="ECO:0000313" key="2">
    <source>
        <dbReference type="EMBL" id="MBK0392731.1"/>
    </source>
</evidence>
<dbReference type="InterPro" id="IPR011990">
    <property type="entry name" value="TPR-like_helical_dom_sf"/>
</dbReference>
<dbReference type="EMBL" id="JAEDAO010000001">
    <property type="protein sequence ID" value="MBK0392731.1"/>
    <property type="molecule type" value="Genomic_DNA"/>
</dbReference>
<dbReference type="RefSeq" id="WP_200787649.1">
    <property type="nucleotide sequence ID" value="NZ_JAEDAO010000001.1"/>
</dbReference>
<feature type="repeat" description="TPR" evidence="1">
    <location>
        <begin position="169"/>
        <end position="202"/>
    </location>
</feature>
<name>A0A934Q0T0_9BURK</name>
<gene>
    <name evidence="2" type="ORF">I8E28_09015</name>
</gene>